<dbReference type="SUPFAM" id="SSF46785">
    <property type="entry name" value="Winged helix' DNA-binding domain"/>
    <property type="match status" value="1"/>
</dbReference>
<accession>A0A2U9T8L8</accession>
<dbReference type="InterPro" id="IPR036390">
    <property type="entry name" value="WH_DNA-bd_sf"/>
</dbReference>
<dbReference type="EMBL" id="VICD02000147">
    <property type="protein sequence ID" value="KAB8189486.1"/>
    <property type="molecule type" value="Genomic_DNA"/>
</dbReference>
<dbReference type="PANTHER" id="PTHR30154">
    <property type="entry name" value="LEUCINE-RESPONSIVE REGULATORY PROTEIN"/>
    <property type="match status" value="1"/>
</dbReference>
<dbReference type="InterPro" id="IPR000485">
    <property type="entry name" value="AsnC-type_HTH_dom"/>
</dbReference>
<dbReference type="GO" id="GO:0043565">
    <property type="term" value="F:sequence-specific DNA binding"/>
    <property type="evidence" value="ECO:0007669"/>
    <property type="project" value="InterPro"/>
</dbReference>
<dbReference type="SUPFAM" id="SSF54909">
    <property type="entry name" value="Dimeric alpha+beta barrel"/>
    <property type="match status" value="1"/>
</dbReference>
<keyword evidence="7" id="KW-1185">Reference proteome</keyword>
<dbReference type="AlphaFoldDB" id="A0A2U9T8L8"/>
<dbReference type="GO" id="GO:0043200">
    <property type="term" value="P:response to amino acid"/>
    <property type="evidence" value="ECO:0007669"/>
    <property type="project" value="TreeGrafter"/>
</dbReference>
<dbReference type="KEGG" id="lmb:C9I47_0113"/>
<keyword evidence="1" id="KW-0805">Transcription regulation</keyword>
<evidence type="ECO:0000313" key="6">
    <source>
        <dbReference type="EMBL" id="KAB8189486.1"/>
    </source>
</evidence>
<proteinExistence type="predicted"/>
<evidence type="ECO:0000256" key="3">
    <source>
        <dbReference type="ARBA" id="ARBA00023163"/>
    </source>
</evidence>
<dbReference type="GO" id="GO:0005829">
    <property type="term" value="C:cytosol"/>
    <property type="evidence" value="ECO:0007669"/>
    <property type="project" value="TreeGrafter"/>
</dbReference>
<dbReference type="PROSITE" id="PS50956">
    <property type="entry name" value="HTH_ASNC_2"/>
    <property type="match status" value="1"/>
</dbReference>
<keyword evidence="2" id="KW-0238">DNA-binding</keyword>
<dbReference type="InterPro" id="IPR019887">
    <property type="entry name" value="Tscrpt_reg_AsnC/Lrp_C"/>
</dbReference>
<name>A0A2U9T8L8_9GAMM</name>
<dbReference type="InterPro" id="IPR019888">
    <property type="entry name" value="Tscrpt_reg_AsnC-like"/>
</dbReference>
<dbReference type="Proteomes" id="UP000249447">
    <property type="component" value="Chromosome"/>
</dbReference>
<keyword evidence="3" id="KW-0804">Transcription</keyword>
<evidence type="ECO:0000256" key="2">
    <source>
        <dbReference type="ARBA" id="ARBA00023125"/>
    </source>
</evidence>
<dbReference type="PROSITE" id="PS00519">
    <property type="entry name" value="HTH_ASNC_1"/>
    <property type="match status" value="1"/>
</dbReference>
<evidence type="ECO:0000313" key="8">
    <source>
        <dbReference type="Proteomes" id="UP000320431"/>
    </source>
</evidence>
<dbReference type="Pfam" id="PF13412">
    <property type="entry name" value="HTH_24"/>
    <property type="match status" value="1"/>
</dbReference>
<evidence type="ECO:0000259" key="4">
    <source>
        <dbReference type="PROSITE" id="PS50956"/>
    </source>
</evidence>
<dbReference type="InterPro" id="IPR036388">
    <property type="entry name" value="WH-like_DNA-bd_sf"/>
</dbReference>
<evidence type="ECO:0000313" key="5">
    <source>
        <dbReference type="EMBL" id="AWV05839.1"/>
    </source>
</evidence>
<dbReference type="Gene3D" id="1.10.10.10">
    <property type="entry name" value="Winged helix-like DNA-binding domain superfamily/Winged helix DNA-binding domain"/>
    <property type="match status" value="1"/>
</dbReference>
<dbReference type="RefSeq" id="WP_111265030.1">
    <property type="nucleotide sequence ID" value="NZ_CP029843.1"/>
</dbReference>
<reference evidence="5 7" key="1">
    <citation type="submission" date="2018-05" db="EMBL/GenBank/DDBJ databases">
        <title>The complete genome of Lysobacter maris HZ9B, a marine bacterium antagonistic against terrestrial plant pathogens.</title>
        <authorList>
            <person name="Zhang X.-Q."/>
        </authorList>
    </citation>
    <scope>NUCLEOTIDE SEQUENCE [LARGE SCALE GENOMIC DNA]</scope>
    <source>
        <strain evidence="5 7">HZ9B</strain>
    </source>
</reference>
<dbReference type="EMBL" id="CP029843">
    <property type="protein sequence ID" value="AWV05839.1"/>
    <property type="molecule type" value="Genomic_DNA"/>
</dbReference>
<dbReference type="SMART" id="SM00344">
    <property type="entry name" value="HTH_ASNC"/>
    <property type="match status" value="1"/>
</dbReference>
<organism evidence="5 7">
    <name type="scientific">Marilutibacter maris</name>
    <dbReference type="NCBI Taxonomy" id="1605891"/>
    <lineage>
        <taxon>Bacteria</taxon>
        <taxon>Pseudomonadati</taxon>
        <taxon>Pseudomonadota</taxon>
        <taxon>Gammaproteobacteria</taxon>
        <taxon>Lysobacterales</taxon>
        <taxon>Lysobacteraceae</taxon>
        <taxon>Marilutibacter</taxon>
    </lineage>
</organism>
<dbReference type="InterPro" id="IPR019885">
    <property type="entry name" value="Tscrpt_reg_HTH_AsnC-type_CS"/>
</dbReference>
<dbReference type="InterPro" id="IPR011008">
    <property type="entry name" value="Dimeric_a/b-barrel"/>
</dbReference>
<dbReference type="PANTHER" id="PTHR30154:SF34">
    <property type="entry name" value="TRANSCRIPTIONAL REGULATOR AZLB"/>
    <property type="match status" value="1"/>
</dbReference>
<sequence length="158" mass="17817">MDLDRFDRQLLNLMQDDAGRTAEQLAEHVALSPSAIQRRLRRLREQGVIEREIAIVDPKHAGRPGFFIVSLQLERERPEQLNQLRRWLAAQAHIQQAFYVTGEVDFVLVVTAPDTESYDALMARMVAENPNVSRFTTHVALGVVKRGLAIPVPPLEAG</sequence>
<dbReference type="Proteomes" id="UP000320431">
    <property type="component" value="Unassembled WGS sequence"/>
</dbReference>
<gene>
    <name evidence="5" type="ORF">C9I47_0113</name>
    <name evidence="6" type="ORF">FKV24_009300</name>
</gene>
<dbReference type="OrthoDB" id="8590699at2"/>
<protein>
    <submittedName>
        <fullName evidence="5">AsnC family transcriptional regulator</fullName>
    </submittedName>
    <submittedName>
        <fullName evidence="6">Winged helix-turn-helix transcriptional regulator</fullName>
    </submittedName>
</protein>
<evidence type="ECO:0000256" key="1">
    <source>
        <dbReference type="ARBA" id="ARBA00023015"/>
    </source>
</evidence>
<feature type="domain" description="HTH asnC-type" evidence="4">
    <location>
        <begin position="3"/>
        <end position="64"/>
    </location>
</feature>
<dbReference type="PRINTS" id="PR00033">
    <property type="entry name" value="HTHASNC"/>
</dbReference>
<dbReference type="Gene3D" id="3.30.70.920">
    <property type="match status" value="1"/>
</dbReference>
<evidence type="ECO:0000313" key="7">
    <source>
        <dbReference type="Proteomes" id="UP000249447"/>
    </source>
</evidence>
<reference evidence="6 8" key="2">
    <citation type="submission" date="2019-10" db="EMBL/GenBank/DDBJ databases">
        <title>Lysobacter alkalisoli sp. nov., isolated from saline-alkaline soil.</title>
        <authorList>
            <person name="Sun J.-Q."/>
        </authorList>
    </citation>
    <scope>NUCLEOTIDE SEQUENCE [LARGE SCALE GENOMIC DNA]</scope>
    <source>
        <strain evidence="6 8">KCTC 42381</strain>
    </source>
</reference>
<dbReference type="Pfam" id="PF01037">
    <property type="entry name" value="AsnC_trans_reg"/>
    <property type="match status" value="1"/>
</dbReference>